<accession>A0A1G7BZZ6</accession>
<dbReference type="AlphaFoldDB" id="A0A1G7BZZ6"/>
<sequence length="228" mass="24267">MTHQPIPPRRSIAVLIDGDNLSAAHAAAIDAALAQEGERRIARVYGDAQKIQGWERLGGYVVVHAGVGKNAADLRLCIDAMDLAHRVPPDSFVLASSDGDFLHLAHHLREAGFRVIGLGEAKTPRGFRRACSRFELLGPIAAPSPAAPPLSQLDTKLRLLITEGGTAKGMPLSLLGVQMHKRFRLTGAAISEAGWGAYLRSRPALYDCDPKGPAAKVRWVGPTAPAPA</sequence>
<dbReference type="PANTHER" id="PTHR35811">
    <property type="entry name" value="SLR1870 PROTEIN"/>
    <property type="match status" value="1"/>
</dbReference>
<dbReference type="STRING" id="521013.SAMN04488567_1303"/>
<protein>
    <submittedName>
        <fullName evidence="2">Uncharacterized conserved protein, LabA/DUF88 family</fullName>
    </submittedName>
</protein>
<evidence type="ECO:0000259" key="1">
    <source>
        <dbReference type="Pfam" id="PF01936"/>
    </source>
</evidence>
<dbReference type="Proteomes" id="UP000198922">
    <property type="component" value="Unassembled WGS sequence"/>
</dbReference>
<dbReference type="PANTHER" id="PTHR35811:SF1">
    <property type="entry name" value="HTH OST-TYPE DOMAIN-CONTAINING PROTEIN"/>
    <property type="match status" value="1"/>
</dbReference>
<dbReference type="Pfam" id="PF01936">
    <property type="entry name" value="NYN"/>
    <property type="match status" value="1"/>
</dbReference>
<reference evidence="3" key="1">
    <citation type="submission" date="2016-10" db="EMBL/GenBank/DDBJ databases">
        <authorList>
            <person name="Varghese N."/>
            <person name="Submissions S."/>
        </authorList>
    </citation>
    <scope>NUCLEOTIDE SEQUENCE [LARGE SCALE GENOMIC DNA]</scope>
    <source>
        <strain evidence="3">DSM 21424</strain>
    </source>
</reference>
<keyword evidence="3" id="KW-1185">Reference proteome</keyword>
<gene>
    <name evidence="2" type="ORF">SAMN04488567_1303</name>
</gene>
<dbReference type="InterPro" id="IPR021139">
    <property type="entry name" value="NYN"/>
</dbReference>
<evidence type="ECO:0000313" key="2">
    <source>
        <dbReference type="EMBL" id="SDE32609.1"/>
    </source>
</evidence>
<evidence type="ECO:0000313" key="3">
    <source>
        <dbReference type="Proteomes" id="UP000198922"/>
    </source>
</evidence>
<feature type="domain" description="NYN" evidence="1">
    <location>
        <begin position="12"/>
        <end position="134"/>
    </location>
</feature>
<organism evidence="2 3">
    <name type="scientific">Limimaricola pyoseonensis</name>
    <dbReference type="NCBI Taxonomy" id="521013"/>
    <lineage>
        <taxon>Bacteria</taxon>
        <taxon>Pseudomonadati</taxon>
        <taxon>Pseudomonadota</taxon>
        <taxon>Alphaproteobacteria</taxon>
        <taxon>Rhodobacterales</taxon>
        <taxon>Paracoccaceae</taxon>
        <taxon>Limimaricola</taxon>
    </lineage>
</organism>
<proteinExistence type="predicted"/>
<dbReference type="OrthoDB" id="9783963at2"/>
<name>A0A1G7BZZ6_9RHOB</name>
<dbReference type="RefSeq" id="WP_090110339.1">
    <property type="nucleotide sequence ID" value="NZ_FNAT01000002.1"/>
</dbReference>
<dbReference type="Gene3D" id="3.40.50.1010">
    <property type="entry name" value="5'-nuclease"/>
    <property type="match status" value="1"/>
</dbReference>
<dbReference type="EMBL" id="FNAT01000002">
    <property type="protein sequence ID" value="SDE32609.1"/>
    <property type="molecule type" value="Genomic_DNA"/>
</dbReference>
<dbReference type="GO" id="GO:0004540">
    <property type="term" value="F:RNA nuclease activity"/>
    <property type="evidence" value="ECO:0007669"/>
    <property type="project" value="InterPro"/>
</dbReference>
<dbReference type="CDD" id="cd11297">
    <property type="entry name" value="PIN_LabA-like_N_1"/>
    <property type="match status" value="1"/>
</dbReference>